<reference evidence="2" key="1">
    <citation type="journal article" date="2020" name="ISME J.">
        <title>Comparative genomics reveals insights into cyanobacterial evolution and habitat adaptation.</title>
        <authorList>
            <person name="Chen M.Y."/>
            <person name="Teng W.K."/>
            <person name="Zhao L."/>
            <person name="Hu C.X."/>
            <person name="Zhou Y.K."/>
            <person name="Han B.P."/>
            <person name="Song L.R."/>
            <person name="Shu W.S."/>
        </authorList>
    </citation>
    <scope>NUCLEOTIDE SEQUENCE [LARGE SCALE GENOMIC DNA]</scope>
    <source>
        <strain evidence="2">FACHB-251</strain>
    </source>
</reference>
<protein>
    <submittedName>
        <fullName evidence="1">Uncharacterized protein</fullName>
    </submittedName>
</protein>
<keyword evidence="2" id="KW-1185">Reference proteome</keyword>
<dbReference type="Proteomes" id="UP000662185">
    <property type="component" value="Unassembled WGS sequence"/>
</dbReference>
<comment type="caution">
    <text evidence="1">The sequence shown here is derived from an EMBL/GenBank/DDBJ whole genome shotgun (WGS) entry which is preliminary data.</text>
</comment>
<name>A0A926ZZG8_9NOST</name>
<proteinExistence type="predicted"/>
<dbReference type="AlphaFoldDB" id="A0A926ZZG8"/>
<accession>A0A926ZZG8</accession>
<dbReference type="EMBL" id="JACJQU010000001">
    <property type="protein sequence ID" value="MBD2292521.1"/>
    <property type="molecule type" value="Genomic_DNA"/>
</dbReference>
<sequence length="190" mass="21644">MKQIIRSIAVETLSQRGNLGRKLSDLYPRQVFIQESLVLSPTVTLSVLPKSSDIVIKNKSNKSTSCENKALSALLYVVWENKLDFLPRVVIWVCTGKIVQVSYTPGKQITALMTRIMGKIKARAEQAALRALVLKVNLLKFLPNIRKTTQLAVKIAKTKTWLHNIWMQGTQQSSFRNKFFCSWLREPLRS</sequence>
<evidence type="ECO:0000313" key="2">
    <source>
        <dbReference type="Proteomes" id="UP000662185"/>
    </source>
</evidence>
<evidence type="ECO:0000313" key="1">
    <source>
        <dbReference type="EMBL" id="MBD2292521.1"/>
    </source>
</evidence>
<gene>
    <name evidence="1" type="ORF">H6G06_03235</name>
</gene>
<organism evidence="1 2">
    <name type="scientific">Anabaena sphaerica FACHB-251</name>
    <dbReference type="NCBI Taxonomy" id="2692883"/>
    <lineage>
        <taxon>Bacteria</taxon>
        <taxon>Bacillati</taxon>
        <taxon>Cyanobacteriota</taxon>
        <taxon>Cyanophyceae</taxon>
        <taxon>Nostocales</taxon>
        <taxon>Nostocaceae</taxon>
        <taxon>Anabaena</taxon>
    </lineage>
</organism>
<dbReference type="RefSeq" id="WP_190556991.1">
    <property type="nucleotide sequence ID" value="NZ_JACJQU010000001.1"/>
</dbReference>